<dbReference type="EMBL" id="HG752075">
    <property type="protein sequence ID" value="CDP22256.1"/>
    <property type="molecule type" value="Genomic_DNA"/>
</dbReference>
<reference evidence="2" key="1">
    <citation type="journal article" date="2014" name="Science">
        <title>The coffee genome provides insight into the convergent evolution of caffeine biosynthesis.</title>
        <authorList>
            <person name="Denoeud F."/>
            <person name="Carretero-Paulet L."/>
            <person name="Dereeper A."/>
            <person name="Droc G."/>
            <person name="Guyot R."/>
            <person name="Pietrella M."/>
            <person name="Zheng C."/>
            <person name="Alberti A."/>
            <person name="Anthony F."/>
            <person name="Aprea G."/>
            <person name="Aury J.M."/>
            <person name="Bento P."/>
            <person name="Bernard M."/>
            <person name="Bocs S."/>
            <person name="Campa C."/>
            <person name="Cenci A."/>
            <person name="Combes M.C."/>
            <person name="Crouzillat D."/>
            <person name="Da Silva C."/>
            <person name="Daddiego L."/>
            <person name="De Bellis F."/>
            <person name="Dussert S."/>
            <person name="Garsmeur O."/>
            <person name="Gayraud T."/>
            <person name="Guignon V."/>
            <person name="Jahn K."/>
            <person name="Jamilloux V."/>
            <person name="Joet T."/>
            <person name="Labadie K."/>
            <person name="Lan T."/>
            <person name="Leclercq J."/>
            <person name="Lepelley M."/>
            <person name="Leroy T."/>
            <person name="Li L.T."/>
            <person name="Librado P."/>
            <person name="Lopez L."/>
            <person name="Munoz A."/>
            <person name="Noel B."/>
            <person name="Pallavicini A."/>
            <person name="Perrotta G."/>
            <person name="Poncet V."/>
            <person name="Pot D."/>
            <person name="Priyono X."/>
            <person name="Rigoreau M."/>
            <person name="Rouard M."/>
            <person name="Rozas J."/>
            <person name="Tranchant-Dubreuil C."/>
            <person name="VanBuren R."/>
            <person name="Zhang Q."/>
            <person name="Andrade A.C."/>
            <person name="Argout X."/>
            <person name="Bertrand B."/>
            <person name="de Kochko A."/>
            <person name="Graziosi G."/>
            <person name="Henry R.J."/>
            <person name="Jayarama X."/>
            <person name="Ming R."/>
            <person name="Nagai C."/>
            <person name="Rounsley S."/>
            <person name="Sankoff D."/>
            <person name="Giuliano G."/>
            <person name="Albert V.A."/>
            <person name="Wincker P."/>
            <person name="Lashermes P."/>
        </authorList>
    </citation>
    <scope>NUCLEOTIDE SEQUENCE [LARGE SCALE GENOMIC DNA]</scope>
    <source>
        <strain evidence="2">cv. DH200-94</strain>
    </source>
</reference>
<dbReference type="AlphaFoldDB" id="A0A068VNK0"/>
<organism evidence="1 2">
    <name type="scientific">Coffea canephora</name>
    <name type="common">Robusta coffee</name>
    <dbReference type="NCBI Taxonomy" id="49390"/>
    <lineage>
        <taxon>Eukaryota</taxon>
        <taxon>Viridiplantae</taxon>
        <taxon>Streptophyta</taxon>
        <taxon>Embryophyta</taxon>
        <taxon>Tracheophyta</taxon>
        <taxon>Spermatophyta</taxon>
        <taxon>Magnoliopsida</taxon>
        <taxon>eudicotyledons</taxon>
        <taxon>Gunneridae</taxon>
        <taxon>Pentapetalae</taxon>
        <taxon>asterids</taxon>
        <taxon>lamiids</taxon>
        <taxon>Gentianales</taxon>
        <taxon>Rubiaceae</taxon>
        <taxon>Ixoroideae</taxon>
        <taxon>Gardenieae complex</taxon>
        <taxon>Bertiereae - Coffeeae clade</taxon>
        <taxon>Coffeeae</taxon>
        <taxon>Coffea</taxon>
    </lineage>
</organism>
<dbReference type="InterPro" id="IPR012340">
    <property type="entry name" value="NA-bd_OB-fold"/>
</dbReference>
<name>A0A068VNK0_COFCA</name>
<keyword evidence="2" id="KW-1185">Reference proteome</keyword>
<dbReference type="Gramene" id="CDP22256">
    <property type="protein sequence ID" value="CDP22256"/>
    <property type="gene ID" value="GSCOC_T00009956001"/>
</dbReference>
<dbReference type="PhylomeDB" id="A0A068VNK0"/>
<protein>
    <submittedName>
        <fullName evidence="1">DH200=94 genomic scaffold, scaffold_12991</fullName>
    </submittedName>
</protein>
<dbReference type="Gene3D" id="2.40.50.140">
    <property type="entry name" value="Nucleic acid-binding proteins"/>
    <property type="match status" value="1"/>
</dbReference>
<evidence type="ECO:0000313" key="2">
    <source>
        <dbReference type="Proteomes" id="UP000295252"/>
    </source>
</evidence>
<evidence type="ECO:0000313" key="1">
    <source>
        <dbReference type="EMBL" id="CDP22256.1"/>
    </source>
</evidence>
<dbReference type="Proteomes" id="UP000295252">
    <property type="component" value="Unassembled WGS sequence"/>
</dbReference>
<accession>A0A068VNK0</accession>
<sequence>MWEEFLPSEGAQLKSLIPHQPIIIIARPKFNTHHTISIGTLATSIIIFNLEIPQAALLRQWIAENATYIRKLIQEKLYDKAHQQVHPPIESQLYY</sequence>
<dbReference type="InParanoid" id="A0A068VNK0"/>
<gene>
    <name evidence="1" type="ORF">GSCOC_T00009956001</name>
</gene>
<proteinExistence type="predicted"/>